<dbReference type="InterPro" id="IPR029058">
    <property type="entry name" value="AB_hydrolase_fold"/>
</dbReference>
<proteinExistence type="predicted"/>
<dbReference type="PANTHER" id="PTHR37017">
    <property type="entry name" value="AB HYDROLASE-1 DOMAIN-CONTAINING PROTEIN-RELATED"/>
    <property type="match status" value="1"/>
</dbReference>
<dbReference type="GO" id="GO:0017000">
    <property type="term" value="P:antibiotic biosynthetic process"/>
    <property type="evidence" value="ECO:0007669"/>
    <property type="project" value="UniProtKB-ARBA"/>
</dbReference>
<accession>A0A1V6SM64</accession>
<dbReference type="InterPro" id="IPR000073">
    <property type="entry name" value="AB_hydrolase_1"/>
</dbReference>
<comment type="caution">
    <text evidence="2">The sequence shown here is derived from an EMBL/GenBank/DDBJ whole genome shotgun (WGS) entry which is preliminary data.</text>
</comment>
<evidence type="ECO:0000313" key="2">
    <source>
        <dbReference type="EMBL" id="OQE14759.1"/>
    </source>
</evidence>
<dbReference type="InterPro" id="IPR052897">
    <property type="entry name" value="Sec-Metab_Biosynth_Hydrolase"/>
</dbReference>
<dbReference type="GO" id="GO:0072330">
    <property type="term" value="P:monocarboxylic acid biosynthetic process"/>
    <property type="evidence" value="ECO:0007669"/>
    <property type="project" value="UniProtKB-ARBA"/>
</dbReference>
<gene>
    <name evidence="2" type="ORF">PENSTE_c033G05658</name>
</gene>
<dbReference type="Gene3D" id="3.40.50.1820">
    <property type="entry name" value="alpha/beta hydrolase"/>
    <property type="match status" value="1"/>
</dbReference>
<reference evidence="3" key="1">
    <citation type="journal article" date="2017" name="Nat. Microbiol.">
        <title>Global analysis of biosynthetic gene clusters reveals vast potential of secondary metabolite production in Penicillium species.</title>
        <authorList>
            <person name="Nielsen J.C."/>
            <person name="Grijseels S."/>
            <person name="Prigent S."/>
            <person name="Ji B."/>
            <person name="Dainat J."/>
            <person name="Nielsen K.F."/>
            <person name="Frisvad J.C."/>
            <person name="Workman M."/>
            <person name="Nielsen J."/>
        </authorList>
    </citation>
    <scope>NUCLEOTIDE SEQUENCE [LARGE SCALE GENOMIC DNA]</scope>
    <source>
        <strain evidence="3">IBT 24891</strain>
    </source>
</reference>
<dbReference type="SUPFAM" id="SSF53474">
    <property type="entry name" value="alpha/beta-Hydrolases"/>
    <property type="match status" value="1"/>
</dbReference>
<dbReference type="OrthoDB" id="10261918at2759"/>
<dbReference type="STRING" id="303698.A0A1V6SM64"/>
<name>A0A1V6SM64_9EURO</name>
<keyword evidence="3" id="KW-1185">Reference proteome</keyword>
<organism evidence="2 3">
    <name type="scientific">Penicillium steckii</name>
    <dbReference type="NCBI Taxonomy" id="303698"/>
    <lineage>
        <taxon>Eukaryota</taxon>
        <taxon>Fungi</taxon>
        <taxon>Dikarya</taxon>
        <taxon>Ascomycota</taxon>
        <taxon>Pezizomycotina</taxon>
        <taxon>Eurotiomycetes</taxon>
        <taxon>Eurotiomycetidae</taxon>
        <taxon>Eurotiales</taxon>
        <taxon>Aspergillaceae</taxon>
        <taxon>Penicillium</taxon>
    </lineage>
</organism>
<dbReference type="Pfam" id="PF12697">
    <property type="entry name" value="Abhydrolase_6"/>
    <property type="match status" value="1"/>
</dbReference>
<sequence length="253" mass="26933">MATHKPTSILIIHGAYFLPNAWHSFSDQLRQAGLVVDCPRLPTCADNRPPTATIKDDTAAVHQSAQRLIDGGHSILVLAHSYGGMVASEAITPELYANSDSNDGKGVVALILLSTWLVQPGDSLTGLIGKYGFQCKVDLGDNGDGTVFAKNAAESFYNDAESKEAEGFALRNVTHNILAASGEISGAPWKDLPTTYIHCSRDLAIMLPLQQSMVQDAVNTGGKIITKTLDSGHCPFLTQPEAVLQIIKHAGGQ</sequence>
<evidence type="ECO:0000313" key="3">
    <source>
        <dbReference type="Proteomes" id="UP000191285"/>
    </source>
</evidence>
<dbReference type="PANTHER" id="PTHR37017:SF11">
    <property type="entry name" value="ESTERASE_LIPASE_THIOESTERASE DOMAIN-CONTAINING PROTEIN"/>
    <property type="match status" value="1"/>
</dbReference>
<dbReference type="AlphaFoldDB" id="A0A1V6SM64"/>
<dbReference type="EMBL" id="MLKD01000033">
    <property type="protein sequence ID" value="OQE14759.1"/>
    <property type="molecule type" value="Genomic_DNA"/>
</dbReference>
<protein>
    <recommendedName>
        <fullName evidence="1">AB hydrolase-1 domain-containing protein</fullName>
    </recommendedName>
</protein>
<feature type="domain" description="AB hydrolase-1" evidence="1">
    <location>
        <begin position="9"/>
        <end position="245"/>
    </location>
</feature>
<dbReference type="Proteomes" id="UP000191285">
    <property type="component" value="Unassembled WGS sequence"/>
</dbReference>
<evidence type="ECO:0000259" key="1">
    <source>
        <dbReference type="Pfam" id="PF12697"/>
    </source>
</evidence>